<proteinExistence type="predicted"/>
<gene>
    <name evidence="1" type="ORF">E4663_06865</name>
</gene>
<accession>A0A4Z0H6I3</accession>
<keyword evidence="2" id="KW-1185">Reference proteome</keyword>
<name>A0A4Z0H6I3_9BACI</name>
<dbReference type="RefSeq" id="WP_135327061.1">
    <property type="nucleotide sequence ID" value="NZ_SRJC01000001.1"/>
</dbReference>
<protein>
    <recommendedName>
        <fullName evidence="3">XRE family transcriptional regulator</fullName>
    </recommendedName>
</protein>
<evidence type="ECO:0008006" key="3">
    <source>
        <dbReference type="Google" id="ProtNLM"/>
    </source>
</evidence>
<dbReference type="EMBL" id="SRJC01000001">
    <property type="protein sequence ID" value="TGB04705.1"/>
    <property type="molecule type" value="Genomic_DNA"/>
</dbReference>
<comment type="caution">
    <text evidence="1">The sequence shown here is derived from an EMBL/GenBank/DDBJ whole genome shotgun (WGS) entry which is preliminary data.</text>
</comment>
<evidence type="ECO:0000313" key="1">
    <source>
        <dbReference type="EMBL" id="TGB04705.1"/>
    </source>
</evidence>
<reference evidence="1 2" key="1">
    <citation type="journal article" date="2003" name="Int. J. Syst. Evol. Microbiol.">
        <title>Halobacillus salinus sp. nov., isolated from a salt lake on the coast of the East Sea in Korea.</title>
        <authorList>
            <person name="Yoon J.H."/>
            <person name="Kang K.H."/>
            <person name="Park Y.H."/>
        </authorList>
    </citation>
    <scope>NUCLEOTIDE SEQUENCE [LARGE SCALE GENOMIC DNA]</scope>
    <source>
        <strain evidence="1 2">HSL-3</strain>
    </source>
</reference>
<evidence type="ECO:0000313" key="2">
    <source>
        <dbReference type="Proteomes" id="UP000297982"/>
    </source>
</evidence>
<dbReference type="Proteomes" id="UP000297982">
    <property type="component" value="Unassembled WGS sequence"/>
</dbReference>
<dbReference type="AlphaFoldDB" id="A0A4Z0H6I3"/>
<organism evidence="1 2">
    <name type="scientific">Halobacillus salinus</name>
    <dbReference type="NCBI Taxonomy" id="192814"/>
    <lineage>
        <taxon>Bacteria</taxon>
        <taxon>Bacillati</taxon>
        <taxon>Bacillota</taxon>
        <taxon>Bacilli</taxon>
        <taxon>Bacillales</taxon>
        <taxon>Bacillaceae</taxon>
        <taxon>Halobacillus</taxon>
    </lineage>
</organism>
<sequence length="79" mass="9248">MVSKELEDAKQFALKHGASKMIKQLMLKSEISVQELAKILDIKPQSFSTKLYRDRFTYQEVQMITHLLGYKMVSIKKKK</sequence>